<sequence length="267" mass="27620">MALRDQLTDPWGILAAGLVGGLGGAVTAATVSAGVGVGLGVAVAAAVYGVRVGLGVAFEPRATRPAQVPFEVRKLPRPPKGSVAARWLDRAEGAAAALRRQVDGEPDPVLRSQISQVDEGAASVLTDLARFAGQVTLLAETAARIDAAALRDEYEALTFAAQTGPASLREERQRAAQAVSDQIDSHRRLTEAQETLLVRMQAAVLGLEGLVVRLAELSTMHAASDVAGDTSSRVRLLTEDLDGLRSGLADAEALSRQVLAGEPPPGG</sequence>
<keyword evidence="1" id="KW-0812">Transmembrane</keyword>
<protein>
    <submittedName>
        <fullName evidence="2">Uncharacterized protein</fullName>
    </submittedName>
</protein>
<organism evidence="2 3">
    <name type="scientific">Longispora fulva</name>
    <dbReference type="NCBI Taxonomy" id="619741"/>
    <lineage>
        <taxon>Bacteria</taxon>
        <taxon>Bacillati</taxon>
        <taxon>Actinomycetota</taxon>
        <taxon>Actinomycetes</taxon>
        <taxon>Micromonosporales</taxon>
        <taxon>Micromonosporaceae</taxon>
        <taxon>Longispora</taxon>
    </lineage>
</organism>
<keyword evidence="1" id="KW-1133">Transmembrane helix</keyword>
<keyword evidence="1" id="KW-0472">Membrane</keyword>
<proteinExistence type="predicted"/>
<evidence type="ECO:0000313" key="3">
    <source>
        <dbReference type="Proteomes" id="UP000622552"/>
    </source>
</evidence>
<dbReference type="EMBL" id="JADOUF010000001">
    <property type="protein sequence ID" value="MBG6138107.1"/>
    <property type="molecule type" value="Genomic_DNA"/>
</dbReference>
<evidence type="ECO:0000256" key="1">
    <source>
        <dbReference type="SAM" id="Phobius"/>
    </source>
</evidence>
<dbReference type="AlphaFoldDB" id="A0A8J7KXN8"/>
<name>A0A8J7KXN8_9ACTN</name>
<accession>A0A8J7KXN8</accession>
<gene>
    <name evidence="2" type="ORF">IW245_004301</name>
</gene>
<reference evidence="2" key="1">
    <citation type="submission" date="2020-11" db="EMBL/GenBank/DDBJ databases">
        <title>Sequencing the genomes of 1000 actinobacteria strains.</title>
        <authorList>
            <person name="Klenk H.-P."/>
        </authorList>
    </citation>
    <scope>NUCLEOTIDE SEQUENCE</scope>
    <source>
        <strain evidence="2">DSM 45356</strain>
    </source>
</reference>
<dbReference type="RefSeq" id="WP_197004897.1">
    <property type="nucleotide sequence ID" value="NZ_BONS01000017.1"/>
</dbReference>
<feature type="transmembrane region" description="Helical" evidence="1">
    <location>
        <begin position="37"/>
        <end position="58"/>
    </location>
</feature>
<dbReference type="Proteomes" id="UP000622552">
    <property type="component" value="Unassembled WGS sequence"/>
</dbReference>
<comment type="caution">
    <text evidence="2">The sequence shown here is derived from an EMBL/GenBank/DDBJ whole genome shotgun (WGS) entry which is preliminary data.</text>
</comment>
<evidence type="ECO:0000313" key="2">
    <source>
        <dbReference type="EMBL" id="MBG6138107.1"/>
    </source>
</evidence>
<keyword evidence="3" id="KW-1185">Reference proteome</keyword>
<feature type="transmembrane region" description="Helical" evidence="1">
    <location>
        <begin position="12"/>
        <end position="31"/>
    </location>
</feature>